<sequence length="96" mass="10744">MRELIAGGIGVISGILLFGFTSIAAAVYSMHLREVGYSGEFGLYLSALWEVGIVPIILSLIFFFLGLRFLFKATDREWRAKYFLVEEEKSASDKEA</sequence>
<dbReference type="STRING" id="1038856.BBI15_10295"/>
<evidence type="ECO:0000256" key="1">
    <source>
        <dbReference type="SAM" id="Phobius"/>
    </source>
</evidence>
<dbReference type="EMBL" id="CP016539">
    <property type="protein sequence ID" value="ANU20578.1"/>
    <property type="molecule type" value="Genomic_DNA"/>
</dbReference>
<name>A0A1C7EA29_9BACL</name>
<feature type="transmembrane region" description="Helical" evidence="1">
    <location>
        <begin position="7"/>
        <end position="28"/>
    </location>
</feature>
<dbReference type="AlphaFoldDB" id="A0A1C7EA29"/>
<keyword evidence="1" id="KW-0472">Membrane</keyword>
<evidence type="ECO:0000313" key="2">
    <source>
        <dbReference type="EMBL" id="ANU20578.1"/>
    </source>
</evidence>
<accession>A0A1C7EA29</accession>
<keyword evidence="1" id="KW-1133">Transmembrane helix</keyword>
<reference evidence="2" key="1">
    <citation type="submission" date="2016-10" db="EMBL/GenBank/DDBJ databases">
        <authorList>
            <person name="See-Too W.S."/>
        </authorList>
    </citation>
    <scope>NUCLEOTIDE SEQUENCE [LARGE SCALE GENOMIC DNA]</scope>
    <source>
        <strain evidence="2">DSM 23997</strain>
    </source>
</reference>
<gene>
    <name evidence="2" type="ORF">BBI15_10295</name>
</gene>
<dbReference type="KEGG" id="ppla:BBI15_10295"/>
<dbReference type="RefSeq" id="WP_068870727.1">
    <property type="nucleotide sequence ID" value="NZ_CP016539.2"/>
</dbReference>
<organism evidence="2 3">
    <name type="scientific">Planococcus plakortidis</name>
    <dbReference type="NCBI Taxonomy" id="1038856"/>
    <lineage>
        <taxon>Bacteria</taxon>
        <taxon>Bacillati</taxon>
        <taxon>Bacillota</taxon>
        <taxon>Bacilli</taxon>
        <taxon>Bacillales</taxon>
        <taxon>Caryophanaceae</taxon>
        <taxon>Planococcus</taxon>
    </lineage>
</organism>
<feature type="transmembrane region" description="Helical" evidence="1">
    <location>
        <begin position="48"/>
        <end position="71"/>
    </location>
</feature>
<dbReference type="OrthoDB" id="2429161at2"/>
<evidence type="ECO:0000313" key="3">
    <source>
        <dbReference type="Proteomes" id="UP000092650"/>
    </source>
</evidence>
<keyword evidence="3" id="KW-1185">Reference proteome</keyword>
<keyword evidence="1" id="KW-0812">Transmembrane</keyword>
<protein>
    <submittedName>
        <fullName evidence="2">Uncharacterized protein</fullName>
    </submittedName>
</protein>
<dbReference type="Proteomes" id="UP000092650">
    <property type="component" value="Chromosome"/>
</dbReference>
<proteinExistence type="predicted"/>